<evidence type="ECO:0000256" key="2">
    <source>
        <dbReference type="ARBA" id="ARBA00034247"/>
    </source>
</evidence>
<dbReference type="GO" id="GO:1902201">
    <property type="term" value="P:negative regulation of bacterial-type flagellum-dependent cell motility"/>
    <property type="evidence" value="ECO:0007669"/>
    <property type="project" value="TreeGrafter"/>
</dbReference>
<dbReference type="GO" id="GO:0005886">
    <property type="term" value="C:plasma membrane"/>
    <property type="evidence" value="ECO:0007669"/>
    <property type="project" value="TreeGrafter"/>
</dbReference>
<dbReference type="Gene3D" id="1.10.3210.10">
    <property type="entry name" value="Hypothetical protein af1432"/>
    <property type="match status" value="1"/>
</dbReference>
<accession>A0A369XLU3</accession>
<reference evidence="7 8" key="1">
    <citation type="submission" date="2018-05" db="EMBL/GenBank/DDBJ databases">
        <title>Integrated omic analyses show evidence that a Ca. Accumulibacter phosphatis strain performs denitrification under micro-aerobic conditions.</title>
        <authorList>
            <person name="Camejo P.Y."/>
            <person name="Katherine M.D."/>
            <person name="Daniel N.R."/>
        </authorList>
    </citation>
    <scope>NUCLEOTIDE SEQUENCE [LARGE SCALE GENOMIC DNA]</scope>
    <source>
        <strain evidence="7">UW-LDO-IC</strain>
    </source>
</reference>
<dbReference type="SUPFAM" id="SSF55073">
    <property type="entry name" value="Nucleotide cyclase"/>
    <property type="match status" value="1"/>
</dbReference>
<evidence type="ECO:0000256" key="3">
    <source>
        <dbReference type="PROSITE-ProRule" id="PRU00169"/>
    </source>
</evidence>
<evidence type="ECO:0000313" key="7">
    <source>
        <dbReference type="EMBL" id="RDE50320.1"/>
    </source>
</evidence>
<dbReference type="InterPro" id="IPR013976">
    <property type="entry name" value="HDOD"/>
</dbReference>
<feature type="domain" description="GGDEF" evidence="5">
    <location>
        <begin position="494"/>
        <end position="627"/>
    </location>
</feature>
<dbReference type="GO" id="GO:0000160">
    <property type="term" value="P:phosphorelay signal transduction system"/>
    <property type="evidence" value="ECO:0007669"/>
    <property type="project" value="InterPro"/>
</dbReference>
<dbReference type="EC" id="2.7.7.65" evidence="1"/>
<dbReference type="PANTHER" id="PTHR45138">
    <property type="entry name" value="REGULATORY COMPONENTS OF SENSORY TRANSDUCTION SYSTEM"/>
    <property type="match status" value="1"/>
</dbReference>
<proteinExistence type="predicted"/>
<evidence type="ECO:0000313" key="8">
    <source>
        <dbReference type="Proteomes" id="UP000253831"/>
    </source>
</evidence>
<organism evidence="7 8">
    <name type="scientific">Candidatus Accumulibacter meliphilus</name>
    <dbReference type="NCBI Taxonomy" id="2211374"/>
    <lineage>
        <taxon>Bacteria</taxon>
        <taxon>Pseudomonadati</taxon>
        <taxon>Pseudomonadota</taxon>
        <taxon>Betaproteobacteria</taxon>
        <taxon>Candidatus Accumulibacter</taxon>
    </lineage>
</organism>
<comment type="catalytic activity">
    <reaction evidence="2">
        <text>2 GTP = 3',3'-c-di-GMP + 2 diphosphate</text>
        <dbReference type="Rhea" id="RHEA:24898"/>
        <dbReference type="ChEBI" id="CHEBI:33019"/>
        <dbReference type="ChEBI" id="CHEBI:37565"/>
        <dbReference type="ChEBI" id="CHEBI:58805"/>
        <dbReference type="EC" id="2.7.7.65"/>
    </reaction>
</comment>
<evidence type="ECO:0000259" key="6">
    <source>
        <dbReference type="PROSITE" id="PS51833"/>
    </source>
</evidence>
<dbReference type="AlphaFoldDB" id="A0A369XLU3"/>
<dbReference type="PROSITE" id="PS51833">
    <property type="entry name" value="HDOD"/>
    <property type="match status" value="1"/>
</dbReference>
<protein>
    <recommendedName>
        <fullName evidence="1">diguanylate cyclase</fullName>
        <ecNumber evidence="1">2.7.7.65</ecNumber>
    </recommendedName>
</protein>
<dbReference type="InterPro" id="IPR001789">
    <property type="entry name" value="Sig_transdc_resp-reg_receiver"/>
</dbReference>
<dbReference type="InterPro" id="IPR011006">
    <property type="entry name" value="CheY-like_superfamily"/>
</dbReference>
<dbReference type="PROSITE" id="PS50110">
    <property type="entry name" value="RESPONSE_REGULATORY"/>
    <property type="match status" value="1"/>
</dbReference>
<dbReference type="Gene3D" id="3.40.50.2300">
    <property type="match status" value="1"/>
</dbReference>
<gene>
    <name evidence="7" type="ORF">DVS81_12125</name>
</gene>
<name>A0A369XLU3_9PROT</name>
<feature type="modified residue" description="4-aspartylphosphate" evidence="3">
    <location>
        <position position="363"/>
    </location>
</feature>
<dbReference type="GO" id="GO:0043709">
    <property type="term" value="P:cell adhesion involved in single-species biofilm formation"/>
    <property type="evidence" value="ECO:0007669"/>
    <property type="project" value="TreeGrafter"/>
</dbReference>
<dbReference type="Pfam" id="PF00990">
    <property type="entry name" value="GGDEF"/>
    <property type="match status" value="1"/>
</dbReference>
<feature type="domain" description="Response regulatory" evidence="4">
    <location>
        <begin position="313"/>
        <end position="430"/>
    </location>
</feature>
<dbReference type="PROSITE" id="PS50887">
    <property type="entry name" value="GGDEF"/>
    <property type="match status" value="1"/>
</dbReference>
<dbReference type="InterPro" id="IPR050469">
    <property type="entry name" value="Diguanylate_Cyclase"/>
</dbReference>
<dbReference type="NCBIfam" id="TIGR00254">
    <property type="entry name" value="GGDEF"/>
    <property type="match status" value="1"/>
</dbReference>
<sequence length="633" mass="68718">MTKIEELRLSGQLPSPKGVALAVMDICRRDDATLDAVAKIVQSDPALSSRLLRLANAAAAGGRPVASIREAVLQLGMSTVRQLAMGFSLVDQYLHGSCPAFDYRGFWSHSLFMAVASQELGRQVRTAPLEELFACGLMAQIGRLALATAYPGDYGAVLAEPSEGLALLEREREHLGVDHTEFTAGIMADCGIPKALSEPVNYHEFPQSSGFAEGSRPYQLVHLLFHARRMADLGSSPVAERQRSISELMLLGGKIGLDATALGDVFDRVVTQWHAWAELLKVPAGQLPSFSAMSSAPVPRSDEASAETPTGKVVLLVDDDHGERLVTQGLLGDMLGCTVHTANNGQEALALALGVMPQIVITDWRMPVMDGLEFCRALRATDWGQSMYVVMLTGEEDDENIIEAFEAGVDDYLTKPVHARALSARMRAALHYVKLLEAWENDRAQLKQFAAELAISNRRLEHSAMTDMLTELPNRRAGMEALARFWSSSRRTGRAVAALMIDVDHFKSINDRYGHAVGDRVLQCVAKAIQTAARKDDSVSRIGGEEFLLVCHDADARTALLAAERLRRMIKALTINVAGVDIQATVSIGVASIEASMQKEDEMLSAADKALYVAKNAGRDRVALFANGKAICR</sequence>
<dbReference type="InterPro" id="IPR029787">
    <property type="entry name" value="Nucleotide_cyclase"/>
</dbReference>
<keyword evidence="3" id="KW-0597">Phosphoprotein</keyword>
<dbReference type="Gene3D" id="3.30.70.270">
    <property type="match status" value="1"/>
</dbReference>
<dbReference type="InterPro" id="IPR000160">
    <property type="entry name" value="GGDEF_dom"/>
</dbReference>
<dbReference type="CDD" id="cd17574">
    <property type="entry name" value="REC_OmpR"/>
    <property type="match status" value="1"/>
</dbReference>
<dbReference type="SMART" id="SM00448">
    <property type="entry name" value="REC"/>
    <property type="match status" value="1"/>
</dbReference>
<dbReference type="EMBL" id="QPGA01000022">
    <property type="protein sequence ID" value="RDE50320.1"/>
    <property type="molecule type" value="Genomic_DNA"/>
</dbReference>
<dbReference type="SUPFAM" id="SSF109604">
    <property type="entry name" value="HD-domain/PDEase-like"/>
    <property type="match status" value="1"/>
</dbReference>
<feature type="domain" description="HDOD" evidence="6">
    <location>
        <begin position="13"/>
        <end position="206"/>
    </location>
</feature>
<evidence type="ECO:0000256" key="1">
    <source>
        <dbReference type="ARBA" id="ARBA00012528"/>
    </source>
</evidence>
<dbReference type="InterPro" id="IPR043128">
    <property type="entry name" value="Rev_trsase/Diguanyl_cyclase"/>
</dbReference>
<dbReference type="Pfam" id="PF00072">
    <property type="entry name" value="Response_reg"/>
    <property type="match status" value="1"/>
</dbReference>
<dbReference type="CDD" id="cd01949">
    <property type="entry name" value="GGDEF"/>
    <property type="match status" value="1"/>
</dbReference>
<dbReference type="SMART" id="SM00267">
    <property type="entry name" value="GGDEF"/>
    <property type="match status" value="1"/>
</dbReference>
<dbReference type="Proteomes" id="UP000253831">
    <property type="component" value="Unassembled WGS sequence"/>
</dbReference>
<dbReference type="FunFam" id="3.30.70.270:FF:000001">
    <property type="entry name" value="Diguanylate cyclase domain protein"/>
    <property type="match status" value="1"/>
</dbReference>
<evidence type="ECO:0000259" key="5">
    <source>
        <dbReference type="PROSITE" id="PS50887"/>
    </source>
</evidence>
<evidence type="ECO:0000259" key="4">
    <source>
        <dbReference type="PROSITE" id="PS50110"/>
    </source>
</evidence>
<dbReference type="SUPFAM" id="SSF52172">
    <property type="entry name" value="CheY-like"/>
    <property type="match status" value="1"/>
</dbReference>
<dbReference type="Pfam" id="PF08668">
    <property type="entry name" value="HDOD"/>
    <property type="match status" value="1"/>
</dbReference>
<dbReference type="GO" id="GO:0052621">
    <property type="term" value="F:diguanylate cyclase activity"/>
    <property type="evidence" value="ECO:0007669"/>
    <property type="project" value="UniProtKB-EC"/>
</dbReference>
<dbReference type="PANTHER" id="PTHR45138:SF9">
    <property type="entry name" value="DIGUANYLATE CYCLASE DGCM-RELATED"/>
    <property type="match status" value="1"/>
</dbReference>
<comment type="caution">
    <text evidence="7">The sequence shown here is derived from an EMBL/GenBank/DDBJ whole genome shotgun (WGS) entry which is preliminary data.</text>
</comment>